<dbReference type="AlphaFoldDB" id="A0AAW5UJ44"/>
<organism evidence="1 2">
    <name type="scientific">Segatella copri</name>
    <dbReference type="NCBI Taxonomy" id="165179"/>
    <lineage>
        <taxon>Bacteria</taxon>
        <taxon>Pseudomonadati</taxon>
        <taxon>Bacteroidota</taxon>
        <taxon>Bacteroidia</taxon>
        <taxon>Bacteroidales</taxon>
        <taxon>Prevotellaceae</taxon>
        <taxon>Segatella</taxon>
    </lineage>
</organism>
<accession>A0AAW5UJ44</accession>
<sequence length="186" mass="21849">MGTVGYRIEGKQKDLQEIYELFGEFDKGERKPFDELSAKNWEGNIAWALGEDIKDYYLRGFIQSCEIAKGLLTIEAEEAWGTSDFRHILEKHYEDMKVYFMVEEEGNEVYATNDSEGKYFSCRFVVNSCLDGSYEWEYFNTEQEALQYIAERLELDSITTEQLATWQECHVNGDDYMNFNQYKIVA</sequence>
<gene>
    <name evidence="1" type="ORF">ONT01_14020</name>
</gene>
<dbReference type="RefSeq" id="WP_264949524.1">
    <property type="nucleotide sequence ID" value="NZ_DAWEAY010000018.1"/>
</dbReference>
<reference evidence="1" key="1">
    <citation type="submission" date="2022-11" db="EMBL/GenBank/DDBJ databases">
        <title>Genomic repertoires linked with pathogenic potency of arthritogenic Prevotella copri isolated from the gut of rheumatoid arthritis patients.</title>
        <authorList>
            <person name="Nii T."/>
            <person name="Maeda Y."/>
            <person name="Motooka D."/>
            <person name="Naito M."/>
            <person name="Matsumoto Y."/>
            <person name="Ogawa T."/>
            <person name="Oguro-Igashira E."/>
            <person name="Kishikawa T."/>
            <person name="Yamashita M."/>
            <person name="Koizumi S."/>
            <person name="Kurakawa T."/>
            <person name="Okumura R."/>
            <person name="Kayama H."/>
            <person name="Murakami M."/>
            <person name="Sakaguchi T."/>
            <person name="Das B."/>
            <person name="Nakamura S."/>
            <person name="Okada Y."/>
            <person name="Kumanogoh A."/>
            <person name="Takeda K."/>
        </authorList>
    </citation>
    <scope>NUCLEOTIDE SEQUENCE</scope>
    <source>
        <strain evidence="1">H105_2-2</strain>
    </source>
</reference>
<comment type="caution">
    <text evidence="1">The sequence shown here is derived from an EMBL/GenBank/DDBJ whole genome shotgun (WGS) entry which is preliminary data.</text>
</comment>
<dbReference type="Proteomes" id="UP001208620">
    <property type="component" value="Unassembled WGS sequence"/>
</dbReference>
<protein>
    <recommendedName>
        <fullName evidence="3">YubB ferredoxin-like domain-containing protein</fullName>
    </recommendedName>
</protein>
<dbReference type="EMBL" id="JAPDVD010000002">
    <property type="protein sequence ID" value="MCW4138862.1"/>
    <property type="molecule type" value="Genomic_DNA"/>
</dbReference>
<evidence type="ECO:0000313" key="1">
    <source>
        <dbReference type="EMBL" id="MCW4138862.1"/>
    </source>
</evidence>
<evidence type="ECO:0000313" key="2">
    <source>
        <dbReference type="Proteomes" id="UP001208620"/>
    </source>
</evidence>
<name>A0AAW5UJ44_9BACT</name>
<proteinExistence type="predicted"/>
<evidence type="ECO:0008006" key="3">
    <source>
        <dbReference type="Google" id="ProtNLM"/>
    </source>
</evidence>